<evidence type="ECO:0008006" key="6">
    <source>
        <dbReference type="Google" id="ProtNLM"/>
    </source>
</evidence>
<evidence type="ECO:0000313" key="5">
    <source>
        <dbReference type="Proteomes" id="UP000177122"/>
    </source>
</evidence>
<protein>
    <recommendedName>
        <fullName evidence="6">DUF5667 domain-containing protein</fullName>
    </recommendedName>
</protein>
<dbReference type="EMBL" id="MHLI01000008">
    <property type="protein sequence ID" value="OGZ05595.1"/>
    <property type="molecule type" value="Genomic_DNA"/>
</dbReference>
<proteinExistence type="predicted"/>
<evidence type="ECO:0000256" key="1">
    <source>
        <dbReference type="SAM" id="Coils"/>
    </source>
</evidence>
<dbReference type="Proteomes" id="UP000177122">
    <property type="component" value="Unassembled WGS sequence"/>
</dbReference>
<feature type="compositionally biased region" description="Basic and acidic residues" evidence="2">
    <location>
        <begin position="46"/>
        <end position="61"/>
    </location>
</feature>
<organism evidence="4 5">
    <name type="scientific">Candidatus Lloydbacteria bacterium RIFCSPHIGHO2_01_FULL_49_22</name>
    <dbReference type="NCBI Taxonomy" id="1798658"/>
    <lineage>
        <taxon>Bacteria</taxon>
        <taxon>Candidatus Lloydiibacteriota</taxon>
    </lineage>
</organism>
<comment type="caution">
    <text evidence="4">The sequence shown here is derived from an EMBL/GenBank/DDBJ whole genome shotgun (WGS) entry which is preliminary data.</text>
</comment>
<feature type="compositionally biased region" description="Basic and acidic residues" evidence="2">
    <location>
        <begin position="86"/>
        <end position="100"/>
    </location>
</feature>
<sequence length="233" mass="25350">MKKTSVGVLSLVILLSAVPALVVFAREDAPAPTAYRANEASLNATSKEDNGDDKAEYKLLGESEENGNATSADRAEEKGNSTSSEASEKKESSEKGGDLHRSEVARFVETLLDVADRDDGIGEEVRTIAREQASSSEKIADAVNQIEQRSGVKTFLIGSDYKNIGAIRSEIAQTENRIAKLDREIVRAASSTDVMSVQAELASMKAEQTRIEEFVKANESKFSLFGWLVRLFQ</sequence>
<name>A0A1G2CW46_9BACT</name>
<keyword evidence="3" id="KW-0732">Signal</keyword>
<evidence type="ECO:0000256" key="2">
    <source>
        <dbReference type="SAM" id="MobiDB-lite"/>
    </source>
</evidence>
<feature type="coiled-coil region" evidence="1">
    <location>
        <begin position="164"/>
        <end position="191"/>
    </location>
</feature>
<dbReference type="AlphaFoldDB" id="A0A1G2CW46"/>
<keyword evidence="1" id="KW-0175">Coiled coil</keyword>
<feature type="chain" id="PRO_5009582415" description="DUF5667 domain-containing protein" evidence="3">
    <location>
        <begin position="26"/>
        <end position="233"/>
    </location>
</feature>
<accession>A0A1G2CW46</accession>
<gene>
    <name evidence="4" type="ORF">A2845_04510</name>
</gene>
<feature type="region of interest" description="Disordered" evidence="2">
    <location>
        <begin position="38"/>
        <end position="100"/>
    </location>
</feature>
<evidence type="ECO:0000256" key="3">
    <source>
        <dbReference type="SAM" id="SignalP"/>
    </source>
</evidence>
<evidence type="ECO:0000313" key="4">
    <source>
        <dbReference type="EMBL" id="OGZ05595.1"/>
    </source>
</evidence>
<reference evidence="4 5" key="1">
    <citation type="journal article" date="2016" name="Nat. Commun.">
        <title>Thousands of microbial genomes shed light on interconnected biogeochemical processes in an aquifer system.</title>
        <authorList>
            <person name="Anantharaman K."/>
            <person name="Brown C.T."/>
            <person name="Hug L.A."/>
            <person name="Sharon I."/>
            <person name="Castelle C.J."/>
            <person name="Probst A.J."/>
            <person name="Thomas B.C."/>
            <person name="Singh A."/>
            <person name="Wilkins M.J."/>
            <person name="Karaoz U."/>
            <person name="Brodie E.L."/>
            <person name="Williams K.H."/>
            <person name="Hubbard S.S."/>
            <person name="Banfield J.F."/>
        </authorList>
    </citation>
    <scope>NUCLEOTIDE SEQUENCE [LARGE SCALE GENOMIC DNA]</scope>
</reference>
<feature type="signal peptide" evidence="3">
    <location>
        <begin position="1"/>
        <end position="25"/>
    </location>
</feature>